<evidence type="ECO:0000313" key="8">
    <source>
        <dbReference type="EMBL" id="HAI2824623.1"/>
    </source>
</evidence>
<dbReference type="EMBL" id="DABDXD010000024">
    <property type="protein sequence ID" value="HAI2790768.1"/>
    <property type="molecule type" value="Genomic_DNA"/>
</dbReference>
<name>A0A793MQE6_ECOLX</name>
<evidence type="ECO:0000313" key="2">
    <source>
        <dbReference type="EMBL" id="HAI2775415.1"/>
    </source>
</evidence>
<evidence type="ECO:0000313" key="5">
    <source>
        <dbReference type="EMBL" id="HAI2790768.1"/>
    </source>
</evidence>
<evidence type="ECO:0000259" key="1">
    <source>
        <dbReference type="Pfam" id="PF18899"/>
    </source>
</evidence>
<evidence type="ECO:0000313" key="3">
    <source>
        <dbReference type="EMBL" id="HAI2777834.1"/>
    </source>
</evidence>
<evidence type="ECO:0000313" key="6">
    <source>
        <dbReference type="EMBL" id="HAI2798833.1"/>
    </source>
</evidence>
<accession>A0A793MQE6</accession>
<comment type="caution">
    <text evidence="8">The sequence shown here is derived from an EMBL/GenBank/DDBJ whole genome shotgun (WGS) entry which is preliminary data.</text>
</comment>
<dbReference type="EMBL" id="DABDXH010000004">
    <property type="protein sequence ID" value="HAI2798833.1"/>
    <property type="molecule type" value="Genomic_DNA"/>
</dbReference>
<dbReference type="EMBL" id="DABDXN010000024">
    <property type="protein sequence ID" value="HAI2832350.1"/>
    <property type="molecule type" value="Genomic_DNA"/>
</dbReference>
<dbReference type="EMBL" id="DABDXI010000022">
    <property type="protein sequence ID" value="HAI2805049.1"/>
    <property type="molecule type" value="Genomic_DNA"/>
</dbReference>
<reference evidence="8" key="1">
    <citation type="journal article" date="2018" name="Genome Biol.">
        <title>SKESA: strategic k-mer extension for scrupulous assemblies.</title>
        <authorList>
            <person name="Souvorov A."/>
            <person name="Agarwala R."/>
            <person name="Lipman D.J."/>
        </authorList>
    </citation>
    <scope>NUCLEOTIDE SEQUENCE</scope>
    <source>
        <strain evidence="9">2014C-4396-P0-2</strain>
        <strain evidence="8">2014C-4396-P0-3</strain>
        <strain evidence="3">2014C-4396-P10-2</strain>
        <strain evidence="6">2014C-4396-P15-2</strain>
        <strain evidence="5">2014C-4396-P20-1</strain>
        <strain evidence="7">2014C-4396-P20-2</strain>
        <strain evidence="4">2014C-4396-P5-2</strain>
        <strain evidence="2">2014C-4396-P5-3</strain>
    </source>
</reference>
<dbReference type="EMBL" id="DABDXF010000027">
    <property type="protein sequence ID" value="HAI2775415.1"/>
    <property type="molecule type" value="Genomic_DNA"/>
</dbReference>
<evidence type="ECO:0000313" key="9">
    <source>
        <dbReference type="EMBL" id="HAI2832350.1"/>
    </source>
</evidence>
<dbReference type="Pfam" id="PF18899">
    <property type="entry name" value="DUF5655"/>
    <property type="match status" value="1"/>
</dbReference>
<dbReference type="InterPro" id="IPR043714">
    <property type="entry name" value="DUF5655"/>
</dbReference>
<reference evidence="8" key="2">
    <citation type="submission" date="2020-03" db="EMBL/GenBank/DDBJ databases">
        <authorList>
            <consortium name="NCBI Pathogen Detection Project"/>
        </authorList>
    </citation>
    <scope>NUCLEOTIDE SEQUENCE</scope>
    <source>
        <strain evidence="9">2014C-4396-P0-2</strain>
        <strain evidence="8">2014C-4396-P0-3</strain>
        <strain evidence="3">2014C-4396-P10-2</strain>
        <strain evidence="6">2014C-4396-P15-2</strain>
        <strain evidence="5">2014C-4396-P20-1</strain>
        <strain evidence="7">2014C-4396-P20-2</strain>
        <strain evidence="4">2014C-4396-P5-2</strain>
        <strain evidence="2">2014C-4396-P5-3</strain>
    </source>
</reference>
<evidence type="ECO:0000313" key="4">
    <source>
        <dbReference type="EMBL" id="HAI2783004.1"/>
    </source>
</evidence>
<organism evidence="8">
    <name type="scientific">Escherichia coli</name>
    <dbReference type="NCBI Taxonomy" id="562"/>
    <lineage>
        <taxon>Bacteria</taxon>
        <taxon>Pseudomonadati</taxon>
        <taxon>Pseudomonadota</taxon>
        <taxon>Gammaproteobacteria</taxon>
        <taxon>Enterobacterales</taxon>
        <taxon>Enterobacteriaceae</taxon>
        <taxon>Escherichia</taxon>
    </lineage>
</organism>
<feature type="non-terminal residue" evidence="8">
    <location>
        <position position="1"/>
    </location>
</feature>
<evidence type="ECO:0000313" key="7">
    <source>
        <dbReference type="EMBL" id="HAI2805049.1"/>
    </source>
</evidence>
<feature type="domain" description="DUF5655" evidence="1">
    <location>
        <begin position="14"/>
        <end position="113"/>
    </location>
</feature>
<dbReference type="EMBL" id="DABDXM010000004">
    <property type="protein sequence ID" value="HAI2824623.1"/>
    <property type="molecule type" value="Genomic_DNA"/>
</dbReference>
<proteinExistence type="predicted"/>
<dbReference type="AlphaFoldDB" id="A0A793MQE6"/>
<sequence>SLSDYPFLADGSHSRVLFDHLRDEIMRLDAGITQEVLKLYIAFKAETNFVDVVPQKSRLRLSLNMQFHELVDPKGIAKDVTNVGRWGNGDVEIGFSDLAQLPYIMGLIRQAFEKQMESALV</sequence>
<protein>
    <recommendedName>
        <fullName evidence="1">DUF5655 domain-containing protein</fullName>
    </recommendedName>
</protein>
<gene>
    <name evidence="5" type="ORF">HJK68_003564</name>
    <name evidence="3" type="ORF">HJK69_000823</name>
    <name evidence="8" type="ORF">HJK70_001198</name>
    <name evidence="7" type="ORF">HJK73_002293</name>
    <name evidence="6" type="ORF">HJK78_001191</name>
    <name evidence="2" type="ORF">HJK79_003695</name>
    <name evidence="9" type="ORF">HJK80_003876</name>
    <name evidence="4" type="ORF">HJK81_000838</name>
</gene>
<dbReference type="EMBL" id="DABDXB010000003">
    <property type="protein sequence ID" value="HAI2777834.1"/>
    <property type="molecule type" value="Genomic_DNA"/>
</dbReference>
<dbReference type="EMBL" id="DABDXC010000003">
    <property type="protein sequence ID" value="HAI2783004.1"/>
    <property type="molecule type" value="Genomic_DNA"/>
</dbReference>